<accession>A0ABS4LX54</accession>
<dbReference type="Proteomes" id="UP001519309">
    <property type="component" value="Unassembled WGS sequence"/>
</dbReference>
<sequence>MFRPCTGPDQLMRVIVAGSSIQLTMVVRREFVRRFIHALPQTPIRIEDVAVSRQIDSVPVSVDIRNGI</sequence>
<evidence type="ECO:0000313" key="2">
    <source>
        <dbReference type="Proteomes" id="UP001519309"/>
    </source>
</evidence>
<name>A0ABS4LX54_9ACTN</name>
<organism evidence="1 2">
    <name type="scientific">Streptomyces griseochromogenes</name>
    <dbReference type="NCBI Taxonomy" id="68214"/>
    <lineage>
        <taxon>Bacteria</taxon>
        <taxon>Bacillati</taxon>
        <taxon>Actinomycetota</taxon>
        <taxon>Actinomycetes</taxon>
        <taxon>Kitasatosporales</taxon>
        <taxon>Streptomycetaceae</taxon>
        <taxon>Streptomyces</taxon>
    </lineage>
</organism>
<proteinExistence type="predicted"/>
<dbReference type="EMBL" id="JAGGLP010000009">
    <property type="protein sequence ID" value="MBP2052001.1"/>
    <property type="molecule type" value="Genomic_DNA"/>
</dbReference>
<gene>
    <name evidence="1" type="ORF">J2Z21_004978</name>
</gene>
<protein>
    <submittedName>
        <fullName evidence="1">Uncharacterized protein</fullName>
    </submittedName>
</protein>
<keyword evidence="2" id="KW-1185">Reference proteome</keyword>
<comment type="caution">
    <text evidence="1">The sequence shown here is derived from an EMBL/GenBank/DDBJ whole genome shotgun (WGS) entry which is preliminary data.</text>
</comment>
<reference evidence="1 2" key="1">
    <citation type="submission" date="2021-03" db="EMBL/GenBank/DDBJ databases">
        <title>Genomic Encyclopedia of Type Strains, Phase IV (KMG-IV): sequencing the most valuable type-strain genomes for metagenomic binning, comparative biology and taxonomic classification.</title>
        <authorList>
            <person name="Goeker M."/>
        </authorList>
    </citation>
    <scope>NUCLEOTIDE SEQUENCE [LARGE SCALE GENOMIC DNA]</scope>
    <source>
        <strain evidence="1 2">DSM 40499</strain>
    </source>
</reference>
<evidence type="ECO:0000313" key="1">
    <source>
        <dbReference type="EMBL" id="MBP2052001.1"/>
    </source>
</evidence>
<feature type="non-terminal residue" evidence="1">
    <location>
        <position position="68"/>
    </location>
</feature>